<dbReference type="GO" id="GO:0000976">
    <property type="term" value="F:transcription cis-regulatory region binding"/>
    <property type="evidence" value="ECO:0007669"/>
    <property type="project" value="TreeGrafter"/>
</dbReference>
<keyword evidence="4" id="KW-0804">Transcription</keyword>
<evidence type="ECO:0000256" key="1">
    <source>
        <dbReference type="ARBA" id="ARBA00004123"/>
    </source>
</evidence>
<evidence type="ECO:0000259" key="7">
    <source>
        <dbReference type="PROSITE" id="PS50048"/>
    </source>
</evidence>
<feature type="region of interest" description="Disordered" evidence="6">
    <location>
        <begin position="69"/>
        <end position="103"/>
    </location>
</feature>
<evidence type="ECO:0000256" key="3">
    <source>
        <dbReference type="ARBA" id="ARBA00023125"/>
    </source>
</evidence>
<dbReference type="STRING" id="569365.A0A0D2C6S8"/>
<dbReference type="Pfam" id="PF00172">
    <property type="entry name" value="Zn_clus"/>
    <property type="match status" value="1"/>
</dbReference>
<feature type="region of interest" description="Disordered" evidence="6">
    <location>
        <begin position="668"/>
        <end position="699"/>
    </location>
</feature>
<dbReference type="RefSeq" id="XP_016246436.1">
    <property type="nucleotide sequence ID" value="XM_016396580.1"/>
</dbReference>
<proteinExistence type="predicted"/>
<dbReference type="Gene3D" id="4.10.240.10">
    <property type="entry name" value="Zn(2)-C6 fungal-type DNA-binding domain"/>
    <property type="match status" value="1"/>
</dbReference>
<evidence type="ECO:0000256" key="5">
    <source>
        <dbReference type="ARBA" id="ARBA00023242"/>
    </source>
</evidence>
<feature type="compositionally biased region" description="Polar residues" evidence="6">
    <location>
        <begin position="674"/>
        <end position="686"/>
    </location>
</feature>
<dbReference type="PANTHER" id="PTHR37534:SF47">
    <property type="entry name" value="ZN(2)-C6 FUNGAL-TYPE DOMAIN-CONTAINING PROTEIN"/>
    <property type="match status" value="1"/>
</dbReference>
<gene>
    <name evidence="8" type="ORF">PV07_09333</name>
</gene>
<evidence type="ECO:0000313" key="9">
    <source>
        <dbReference type="Proteomes" id="UP000054466"/>
    </source>
</evidence>
<evidence type="ECO:0000313" key="8">
    <source>
        <dbReference type="EMBL" id="KIW26220.1"/>
    </source>
</evidence>
<protein>
    <recommendedName>
        <fullName evidence="7">Zn(2)-C6 fungal-type domain-containing protein</fullName>
    </recommendedName>
</protein>
<dbReference type="PROSITE" id="PS50048">
    <property type="entry name" value="ZN2_CY6_FUNGAL_2"/>
    <property type="match status" value="1"/>
</dbReference>
<dbReference type="AlphaFoldDB" id="A0A0D2C6S8"/>
<organism evidence="8 9">
    <name type="scientific">Cladophialophora immunda</name>
    <dbReference type="NCBI Taxonomy" id="569365"/>
    <lineage>
        <taxon>Eukaryota</taxon>
        <taxon>Fungi</taxon>
        <taxon>Dikarya</taxon>
        <taxon>Ascomycota</taxon>
        <taxon>Pezizomycotina</taxon>
        <taxon>Eurotiomycetes</taxon>
        <taxon>Chaetothyriomycetidae</taxon>
        <taxon>Chaetothyriales</taxon>
        <taxon>Herpotrichiellaceae</taxon>
        <taxon>Cladophialophora</taxon>
    </lineage>
</organism>
<dbReference type="InterPro" id="IPR021858">
    <property type="entry name" value="Fun_TF"/>
</dbReference>
<dbReference type="OrthoDB" id="3886144at2759"/>
<dbReference type="VEuPathDB" id="FungiDB:PV07_09333"/>
<evidence type="ECO:0000256" key="2">
    <source>
        <dbReference type="ARBA" id="ARBA00023015"/>
    </source>
</evidence>
<accession>A0A0D2C6S8</accession>
<evidence type="ECO:0000256" key="6">
    <source>
        <dbReference type="SAM" id="MobiDB-lite"/>
    </source>
</evidence>
<dbReference type="EMBL" id="KN847044">
    <property type="protein sequence ID" value="KIW26220.1"/>
    <property type="molecule type" value="Genomic_DNA"/>
</dbReference>
<dbReference type="Pfam" id="PF11951">
    <property type="entry name" value="Fungal_trans_2"/>
    <property type="match status" value="1"/>
</dbReference>
<keyword evidence="5" id="KW-0539">Nucleus</keyword>
<feature type="compositionally biased region" description="Polar residues" evidence="6">
    <location>
        <begin position="261"/>
        <end position="273"/>
    </location>
</feature>
<dbReference type="GeneID" id="27348527"/>
<dbReference type="PANTHER" id="PTHR37534">
    <property type="entry name" value="TRANSCRIPTIONAL ACTIVATOR PROTEIN UGA3"/>
    <property type="match status" value="1"/>
</dbReference>
<comment type="subcellular location">
    <subcellularLocation>
        <location evidence="1">Nucleus</location>
    </subcellularLocation>
</comment>
<feature type="compositionally biased region" description="Polar residues" evidence="6">
    <location>
        <begin position="87"/>
        <end position="100"/>
    </location>
</feature>
<dbReference type="CDD" id="cd00067">
    <property type="entry name" value="GAL4"/>
    <property type="match status" value="1"/>
</dbReference>
<dbReference type="PROSITE" id="PS00463">
    <property type="entry name" value="ZN2_CY6_FUNGAL_1"/>
    <property type="match status" value="1"/>
</dbReference>
<feature type="domain" description="Zn(2)-C6 fungal-type" evidence="7">
    <location>
        <begin position="22"/>
        <end position="50"/>
    </location>
</feature>
<dbReference type="Proteomes" id="UP000054466">
    <property type="component" value="Unassembled WGS sequence"/>
</dbReference>
<dbReference type="GO" id="GO:0000981">
    <property type="term" value="F:DNA-binding transcription factor activity, RNA polymerase II-specific"/>
    <property type="evidence" value="ECO:0007669"/>
    <property type="project" value="InterPro"/>
</dbReference>
<dbReference type="GO" id="GO:0008270">
    <property type="term" value="F:zinc ion binding"/>
    <property type="evidence" value="ECO:0007669"/>
    <property type="project" value="InterPro"/>
</dbReference>
<keyword evidence="3" id="KW-0238">DNA-binding</keyword>
<evidence type="ECO:0000256" key="4">
    <source>
        <dbReference type="ARBA" id="ARBA00023163"/>
    </source>
</evidence>
<dbReference type="GO" id="GO:0045944">
    <property type="term" value="P:positive regulation of transcription by RNA polymerase II"/>
    <property type="evidence" value="ECO:0007669"/>
    <property type="project" value="TreeGrafter"/>
</dbReference>
<dbReference type="InterPro" id="IPR001138">
    <property type="entry name" value="Zn2Cys6_DnaBD"/>
</dbReference>
<feature type="region of interest" description="Disordered" evidence="6">
    <location>
        <begin position="1"/>
        <end position="21"/>
    </location>
</feature>
<keyword evidence="9" id="KW-1185">Reference proteome</keyword>
<reference evidence="8 9" key="1">
    <citation type="submission" date="2015-01" db="EMBL/GenBank/DDBJ databases">
        <title>The Genome Sequence of Cladophialophora immunda CBS83496.</title>
        <authorList>
            <consortium name="The Broad Institute Genomics Platform"/>
            <person name="Cuomo C."/>
            <person name="de Hoog S."/>
            <person name="Gorbushina A."/>
            <person name="Stielow B."/>
            <person name="Teixiera M."/>
            <person name="Abouelleil A."/>
            <person name="Chapman S.B."/>
            <person name="Priest M."/>
            <person name="Young S.K."/>
            <person name="Wortman J."/>
            <person name="Nusbaum C."/>
            <person name="Birren B."/>
        </authorList>
    </citation>
    <scope>NUCLEOTIDE SEQUENCE [LARGE SCALE GENOMIC DNA]</scope>
    <source>
        <strain evidence="8 9">CBS 83496</strain>
    </source>
</reference>
<dbReference type="SUPFAM" id="SSF57701">
    <property type="entry name" value="Zn2/Cys6 DNA-binding domain"/>
    <property type="match status" value="1"/>
</dbReference>
<keyword evidence="2" id="KW-0805">Transcription regulation</keyword>
<name>A0A0D2C6S8_9EURO</name>
<feature type="region of interest" description="Disordered" evidence="6">
    <location>
        <begin position="253"/>
        <end position="304"/>
    </location>
</feature>
<dbReference type="GO" id="GO:0005634">
    <property type="term" value="C:nucleus"/>
    <property type="evidence" value="ECO:0007669"/>
    <property type="project" value="UniProtKB-SubCell"/>
</dbReference>
<sequence>MSDGPVRSETAVKRGQPKSRNGCITCKSKRRKCDETKPGCLRCRYYNITCGGYDQGIKWRPVKMSNLMRKRTQSNQPADAETEDTSQRTQTVHSSDNNDATAVDTDVSVQDTAVILQDLRSQRGSEPFAWDSSFISSSLDFGHIGVPPLGDGTSSHNDVFAGDVFDDLILDDFNQAQFDADALANLSFGHSPRSIDAGFLLPETPKASTPSKHGTYQVDALFLPFAASSTEYSGRGEQRSNDHDETLRSAVNVNGRESESLRQSTPVFDSQPQGNPPDLRPSAPNFRATASNASPQRHETPDDTPEAIETLFNVHTCRILSIQTDVSKSPWRTLIWPLSHGCPVLYHALAAMASFHISLHDSRFRSQACRHFQCSTQLLAASTDDNNMPLETAITTRLALGFAHAWDPQISSGGIEHIDAARALLRRAVSQSQTSQLSPGKSKILNVLAQTWVYIDVMARICCSGHTGSVDEELISSCSMLSPVPPEENVDSLLGCSSTLFPLLSRLADLVGRARRVNDKLNSLDNISRATDLKVAIERWTPPIDVEASEDKSRIVDMIQTAEAYRWAAILLLRQTVPEVPWAHSQLELAQKTLVYLATIPRDSPTTVVHAFPLMVAGVEAIQEENRDWIRRRWKQMSKAFNMVVAERCQKLIEEVWRRRDDFEERHGVRCVGGTQQASSSSNEPVPSQGDLGNPISGTDLKNRTEASLSLRSISPNFPDSLAFKKGIDPVTRAGYTEYTVRGRLHFLEIMKEWQWQVMLA</sequence>
<dbReference type="HOGENOM" id="CLU_011075_1_0_1"/>
<dbReference type="SMART" id="SM00066">
    <property type="entry name" value="GAL4"/>
    <property type="match status" value="1"/>
</dbReference>
<dbReference type="InterPro" id="IPR036864">
    <property type="entry name" value="Zn2-C6_fun-type_DNA-bd_sf"/>
</dbReference>